<accession>A0A645IG98</accession>
<comment type="caution">
    <text evidence="1">The sequence shown here is derived from an EMBL/GenBank/DDBJ whole genome shotgun (WGS) entry which is preliminary data.</text>
</comment>
<dbReference type="AlphaFoldDB" id="A0A645IG98"/>
<name>A0A645IG98_9ZZZZ</name>
<sequence>MPISSSTCTALRWRGHINDKSNDDLLAFLDQAGFLLVDGKGNILASSNGETKDDYVRNRPLHHMQSLLSYAKRNNLMLGVLLTTTQCPP</sequence>
<evidence type="ECO:0000313" key="1">
    <source>
        <dbReference type="EMBL" id="MPN47324.1"/>
    </source>
</evidence>
<protein>
    <submittedName>
        <fullName evidence="1">Uncharacterized protein</fullName>
    </submittedName>
</protein>
<proteinExistence type="predicted"/>
<dbReference type="EMBL" id="VSSQ01108734">
    <property type="protein sequence ID" value="MPN47324.1"/>
    <property type="molecule type" value="Genomic_DNA"/>
</dbReference>
<organism evidence="1">
    <name type="scientific">bioreactor metagenome</name>
    <dbReference type="NCBI Taxonomy" id="1076179"/>
    <lineage>
        <taxon>unclassified sequences</taxon>
        <taxon>metagenomes</taxon>
        <taxon>ecological metagenomes</taxon>
    </lineage>
</organism>
<gene>
    <name evidence="1" type="ORF">SDC9_194926</name>
</gene>
<reference evidence="1" key="1">
    <citation type="submission" date="2019-08" db="EMBL/GenBank/DDBJ databases">
        <authorList>
            <person name="Kucharzyk K."/>
            <person name="Murdoch R.W."/>
            <person name="Higgins S."/>
            <person name="Loffler F."/>
        </authorList>
    </citation>
    <scope>NUCLEOTIDE SEQUENCE</scope>
</reference>